<proteinExistence type="predicted"/>
<dbReference type="EMBL" id="FOZK01000001">
    <property type="protein sequence ID" value="SFR91017.1"/>
    <property type="molecule type" value="Genomic_DNA"/>
</dbReference>
<evidence type="ECO:0000313" key="2">
    <source>
        <dbReference type="Proteomes" id="UP000199062"/>
    </source>
</evidence>
<evidence type="ECO:0008006" key="3">
    <source>
        <dbReference type="Google" id="ProtNLM"/>
    </source>
</evidence>
<dbReference type="Proteomes" id="UP000199062">
    <property type="component" value="Unassembled WGS sequence"/>
</dbReference>
<protein>
    <recommendedName>
        <fullName evidence="3">Nucleotidyltransferase domain-containing protein</fullName>
    </recommendedName>
</protein>
<dbReference type="SUPFAM" id="SSF81301">
    <property type="entry name" value="Nucleotidyltransferase"/>
    <property type="match status" value="1"/>
</dbReference>
<dbReference type="AlphaFoldDB" id="A0A1I6KIG8"/>
<sequence>MRARFDSSYIRSELDRIGQQLDEPLTVFLIGGGSMAFRGLKDTTKDIDLVVTSGDDLWQLQAVLLELGYDIVREPDEAYEALGA</sequence>
<dbReference type="InterPro" id="IPR043519">
    <property type="entry name" value="NT_sf"/>
</dbReference>
<evidence type="ECO:0000313" key="1">
    <source>
        <dbReference type="EMBL" id="SFR91017.1"/>
    </source>
</evidence>
<dbReference type="STRING" id="767519.SAMN05216559_0867"/>
<reference evidence="1 2" key="1">
    <citation type="submission" date="2016-10" db="EMBL/GenBank/DDBJ databases">
        <authorList>
            <person name="de Groot N.N."/>
        </authorList>
    </citation>
    <scope>NUCLEOTIDE SEQUENCE [LARGE SCALE GENOMIC DNA]</scope>
    <source>
        <strain evidence="1 2">CGMCC 1.10457</strain>
    </source>
</reference>
<dbReference type="Gene3D" id="3.30.460.40">
    <property type="match status" value="1"/>
</dbReference>
<name>A0A1I6KIG8_9EURY</name>
<accession>A0A1I6KIG8</accession>
<gene>
    <name evidence="1" type="ORF">SAMN05216559_0867</name>
</gene>
<organism evidence="1 2">
    <name type="scientific">Halomicrobium zhouii</name>
    <dbReference type="NCBI Taxonomy" id="767519"/>
    <lineage>
        <taxon>Archaea</taxon>
        <taxon>Methanobacteriati</taxon>
        <taxon>Methanobacteriota</taxon>
        <taxon>Stenosarchaea group</taxon>
        <taxon>Halobacteria</taxon>
        <taxon>Halobacteriales</taxon>
        <taxon>Haloarculaceae</taxon>
        <taxon>Halomicrobium</taxon>
    </lineage>
</organism>
<keyword evidence="2" id="KW-1185">Reference proteome</keyword>